<keyword evidence="2" id="KW-0479">Metal-binding</keyword>
<dbReference type="GeneID" id="73331085"/>
<name>A0AA37UR47_9PEZI</name>
<dbReference type="InterPro" id="IPR008972">
    <property type="entry name" value="Cupredoxin"/>
</dbReference>
<dbReference type="RefSeq" id="XP_049132452.1">
    <property type="nucleotide sequence ID" value="XM_049276495.1"/>
</dbReference>
<dbReference type="Pfam" id="PF07732">
    <property type="entry name" value="Cu-oxidase_3"/>
    <property type="match status" value="1"/>
</dbReference>
<proteinExistence type="inferred from homology"/>
<dbReference type="Proteomes" id="UP001055115">
    <property type="component" value="Unassembled WGS sequence"/>
</dbReference>
<evidence type="ECO:0000313" key="6">
    <source>
        <dbReference type="EMBL" id="GKT50102.1"/>
    </source>
</evidence>
<evidence type="ECO:0000256" key="3">
    <source>
        <dbReference type="ARBA" id="ARBA00023002"/>
    </source>
</evidence>
<keyword evidence="3" id="KW-0560">Oxidoreductase</keyword>
<dbReference type="EMBL" id="BQXU01000034">
    <property type="protein sequence ID" value="GKT50102.1"/>
    <property type="molecule type" value="Genomic_DNA"/>
</dbReference>
<keyword evidence="4" id="KW-0186">Copper</keyword>
<dbReference type="InterPro" id="IPR011707">
    <property type="entry name" value="Cu-oxidase-like_N"/>
</dbReference>
<comment type="caution">
    <text evidence="6">The sequence shown here is derived from an EMBL/GenBank/DDBJ whole genome shotgun (WGS) entry which is preliminary data.</text>
</comment>
<dbReference type="GO" id="GO:0016491">
    <property type="term" value="F:oxidoreductase activity"/>
    <property type="evidence" value="ECO:0007669"/>
    <property type="project" value="UniProtKB-KW"/>
</dbReference>
<evidence type="ECO:0000256" key="2">
    <source>
        <dbReference type="ARBA" id="ARBA00022723"/>
    </source>
</evidence>
<dbReference type="SUPFAM" id="SSF49503">
    <property type="entry name" value="Cupredoxins"/>
    <property type="match status" value="1"/>
</dbReference>
<dbReference type="AlphaFoldDB" id="A0AA37UR47"/>
<feature type="domain" description="Plastocyanin-like" evidence="5">
    <location>
        <begin position="2"/>
        <end position="93"/>
    </location>
</feature>
<evidence type="ECO:0000256" key="4">
    <source>
        <dbReference type="ARBA" id="ARBA00023008"/>
    </source>
</evidence>
<evidence type="ECO:0000313" key="7">
    <source>
        <dbReference type="Proteomes" id="UP001055115"/>
    </source>
</evidence>
<dbReference type="InterPro" id="IPR045087">
    <property type="entry name" value="Cu-oxidase_fam"/>
</dbReference>
<evidence type="ECO:0000259" key="5">
    <source>
        <dbReference type="Pfam" id="PF07732"/>
    </source>
</evidence>
<dbReference type="Gene3D" id="2.60.40.420">
    <property type="entry name" value="Cupredoxins - blue copper proteins"/>
    <property type="match status" value="1"/>
</dbReference>
<organism evidence="6 7">
    <name type="scientific">Colletotrichum spaethianum</name>
    <dbReference type="NCBI Taxonomy" id="700344"/>
    <lineage>
        <taxon>Eukaryota</taxon>
        <taxon>Fungi</taxon>
        <taxon>Dikarya</taxon>
        <taxon>Ascomycota</taxon>
        <taxon>Pezizomycotina</taxon>
        <taxon>Sordariomycetes</taxon>
        <taxon>Hypocreomycetidae</taxon>
        <taxon>Glomerellales</taxon>
        <taxon>Glomerellaceae</taxon>
        <taxon>Colletotrichum</taxon>
        <taxon>Colletotrichum spaethianum species complex</taxon>
    </lineage>
</organism>
<dbReference type="PANTHER" id="PTHR11709">
    <property type="entry name" value="MULTI-COPPER OXIDASE"/>
    <property type="match status" value="1"/>
</dbReference>
<gene>
    <name evidence="6" type="ORF">ColSpa_10283</name>
</gene>
<protein>
    <submittedName>
        <fullName evidence="6">Laccase abr2</fullName>
    </submittedName>
</protein>
<evidence type="ECO:0000256" key="1">
    <source>
        <dbReference type="ARBA" id="ARBA00010609"/>
    </source>
</evidence>
<reference evidence="6 7" key="1">
    <citation type="submission" date="2022-03" db="EMBL/GenBank/DDBJ databases">
        <title>Genome data of Colletotrichum spp.</title>
        <authorList>
            <person name="Utami Y.D."/>
            <person name="Hiruma K."/>
        </authorList>
    </citation>
    <scope>NUCLEOTIDE SEQUENCE [LARGE SCALE GENOMIC DNA]</scope>
    <source>
        <strain evidence="6 7">MAFF 239500</strain>
    </source>
</reference>
<accession>A0AA37UR47</accession>
<dbReference type="GO" id="GO:0005507">
    <property type="term" value="F:copper ion binding"/>
    <property type="evidence" value="ECO:0007669"/>
    <property type="project" value="InterPro"/>
</dbReference>
<dbReference type="PANTHER" id="PTHR11709:SF394">
    <property type="entry name" value="FI03373P-RELATED"/>
    <property type="match status" value="1"/>
</dbReference>
<comment type="similarity">
    <text evidence="1">Belongs to the multicopper oxidase family.</text>
</comment>
<sequence length="227" mass="25825">MFVCNGQSPCPTLYAEEGDLVELNVKSDIYAQSSIHWSDYPAESMRSFPILPRGNFTSVIDTTGSWGLNWYAEHTTAASADGLYGMVYVAPSQSRPRPYRLITHDEIELRMIMEAEKQVKHLAIKNHQHRDTGWKMLRMRAEGSEFYCYDSILVNGKGRVHCRQPGFEKLNGHDLDETGCIQPPGLPNESCTPSNADYEVEFYLRDHRGCFANIMLRSLKRKVDPTS</sequence>
<keyword evidence="7" id="KW-1185">Reference proteome</keyword>